<evidence type="ECO:0000313" key="3">
    <source>
        <dbReference type="Proteomes" id="UP000243797"/>
    </source>
</evidence>
<feature type="domain" description="PLD phosphodiesterase" evidence="1">
    <location>
        <begin position="408"/>
        <end position="430"/>
    </location>
</feature>
<dbReference type="STRING" id="2082308.A0A2K1QSP7"/>
<dbReference type="PANTHER" id="PTHR21248:SF11">
    <property type="entry name" value="PLD PHOSPHODIESTERASE DOMAIN-CONTAINING PROTEIN"/>
    <property type="match status" value="1"/>
</dbReference>
<dbReference type="EMBL" id="NKHZ01000047">
    <property type="protein sequence ID" value="PNS18075.1"/>
    <property type="molecule type" value="Genomic_DNA"/>
</dbReference>
<dbReference type="PANTHER" id="PTHR21248">
    <property type="entry name" value="CARDIOLIPIN SYNTHASE"/>
    <property type="match status" value="1"/>
</dbReference>
<dbReference type="SUPFAM" id="SSF56024">
    <property type="entry name" value="Phospholipase D/nuclease"/>
    <property type="match status" value="2"/>
</dbReference>
<sequence length="456" mass="51027">MDTRLHPDFLSSLGRRAEESELRQPNYWTQDPSSLITKCNIDTLVLGTGASLYHSIAPVLESTEHELILVTCFWARSTSLDVLRSCLSHLSDKGLKSGRKIRVRICLSSASLLQKLLHTQSLDGYVYPPTAWEGKLALPRPEDLGGLDLQVKSIFVKPFSVMHPKFMIVDRQKVLLPSCNVSWEDWFEGCIGMTGPVVEQFIRFWQKFWTKRYDADMLATKPVQDQATSTIVANDELALPAVLPIQTTDTPCIFLPSPHNLNPRFRLPWQDAASAPSTPLNVFLLAAFGKAERNLYIQTPNLTSPPVLSALLEAAQRGIDIHVVTSERLMVLEQLVTAGTTTSSCVKKLIRRYESKDTVNARSLDGIAEEGRAFMAGCLKIEYYEPTGKAISTQEFEQRFHAEPVQSHLKLTIIDEELVVLGSGNLDRASWYTSQELGVAFYSTELATSIRKTLDR</sequence>
<organism evidence="2 3">
    <name type="scientific">Sphaceloma murrayae</name>
    <dbReference type="NCBI Taxonomy" id="2082308"/>
    <lineage>
        <taxon>Eukaryota</taxon>
        <taxon>Fungi</taxon>
        <taxon>Dikarya</taxon>
        <taxon>Ascomycota</taxon>
        <taxon>Pezizomycotina</taxon>
        <taxon>Dothideomycetes</taxon>
        <taxon>Dothideomycetidae</taxon>
        <taxon>Myriangiales</taxon>
        <taxon>Elsinoaceae</taxon>
        <taxon>Sphaceloma</taxon>
    </lineage>
</organism>
<feature type="domain" description="PLD phosphodiesterase" evidence="1">
    <location>
        <begin position="158"/>
        <end position="185"/>
    </location>
</feature>
<dbReference type="Gene3D" id="3.30.870.10">
    <property type="entry name" value="Endonuclease Chain A"/>
    <property type="match status" value="2"/>
</dbReference>
<evidence type="ECO:0000313" key="2">
    <source>
        <dbReference type="EMBL" id="PNS18075.1"/>
    </source>
</evidence>
<name>A0A2K1QSP7_9PEZI</name>
<dbReference type="SMART" id="SM00155">
    <property type="entry name" value="PLDc"/>
    <property type="match status" value="2"/>
</dbReference>
<proteinExistence type="predicted"/>
<dbReference type="Proteomes" id="UP000243797">
    <property type="component" value="Unassembled WGS sequence"/>
</dbReference>
<reference evidence="2 3" key="1">
    <citation type="submission" date="2017-06" db="EMBL/GenBank/DDBJ databases">
        <title>Draft genome sequence of a variant of Elsinoe murrayae.</title>
        <authorList>
            <person name="Cheng Q."/>
        </authorList>
    </citation>
    <scope>NUCLEOTIDE SEQUENCE [LARGE SCALE GENOMIC DNA]</scope>
    <source>
        <strain evidence="2 3">CQ-2017a</strain>
    </source>
</reference>
<gene>
    <name evidence="2" type="ORF">CAC42_4034</name>
</gene>
<dbReference type="OrthoDB" id="2958217at2759"/>
<dbReference type="InterPro" id="IPR001736">
    <property type="entry name" value="PLipase_D/transphosphatidylase"/>
</dbReference>
<dbReference type="PROSITE" id="PS50035">
    <property type="entry name" value="PLD"/>
    <property type="match status" value="2"/>
</dbReference>
<protein>
    <recommendedName>
        <fullName evidence="1">PLD phosphodiesterase domain-containing protein</fullName>
    </recommendedName>
</protein>
<dbReference type="GO" id="GO:0032049">
    <property type="term" value="P:cardiolipin biosynthetic process"/>
    <property type="evidence" value="ECO:0007669"/>
    <property type="project" value="UniProtKB-ARBA"/>
</dbReference>
<evidence type="ECO:0000259" key="1">
    <source>
        <dbReference type="PROSITE" id="PS50035"/>
    </source>
</evidence>
<dbReference type="Pfam" id="PF13091">
    <property type="entry name" value="PLDc_2"/>
    <property type="match status" value="1"/>
</dbReference>
<dbReference type="GO" id="GO:0030572">
    <property type="term" value="F:phosphatidyltransferase activity"/>
    <property type="evidence" value="ECO:0007669"/>
    <property type="project" value="UniProtKB-ARBA"/>
</dbReference>
<accession>A0A2K1QSP7</accession>
<dbReference type="InterPro" id="IPR025202">
    <property type="entry name" value="PLD-like_dom"/>
</dbReference>
<keyword evidence="3" id="KW-1185">Reference proteome</keyword>
<dbReference type="AlphaFoldDB" id="A0A2K1QSP7"/>
<dbReference type="InParanoid" id="A0A2K1QSP7"/>
<comment type="caution">
    <text evidence="2">The sequence shown here is derived from an EMBL/GenBank/DDBJ whole genome shotgun (WGS) entry which is preliminary data.</text>
</comment>